<dbReference type="InterPro" id="IPR027417">
    <property type="entry name" value="P-loop_NTPase"/>
</dbReference>
<organism evidence="9 10">
    <name type="scientific">Methylomagnum ishizawai</name>
    <dbReference type="NCBI Taxonomy" id="1760988"/>
    <lineage>
        <taxon>Bacteria</taxon>
        <taxon>Pseudomonadati</taxon>
        <taxon>Pseudomonadota</taxon>
        <taxon>Gammaproteobacteria</taxon>
        <taxon>Methylococcales</taxon>
        <taxon>Methylococcaceae</taxon>
        <taxon>Methylomagnum</taxon>
    </lineage>
</organism>
<comment type="catalytic activity">
    <reaction evidence="7">
        <text>DNA(n) + a 2'-deoxyribonucleoside 5'-triphosphate = DNA(n+1) + diphosphate</text>
        <dbReference type="Rhea" id="RHEA:22508"/>
        <dbReference type="Rhea" id="RHEA-COMP:17339"/>
        <dbReference type="Rhea" id="RHEA-COMP:17340"/>
        <dbReference type="ChEBI" id="CHEBI:33019"/>
        <dbReference type="ChEBI" id="CHEBI:61560"/>
        <dbReference type="ChEBI" id="CHEBI:173112"/>
        <dbReference type="EC" id="2.7.7.7"/>
    </reaction>
</comment>
<feature type="domain" description="DNA polymerase III delta subunit C-terminal" evidence="8">
    <location>
        <begin position="214"/>
        <end position="320"/>
    </location>
</feature>
<evidence type="ECO:0000256" key="3">
    <source>
        <dbReference type="ARBA" id="ARBA00022679"/>
    </source>
</evidence>
<dbReference type="Pfam" id="PF13177">
    <property type="entry name" value="DNA_pol3_delta2"/>
    <property type="match status" value="1"/>
</dbReference>
<sequence>MPTEIELYPWLAGAWHILGAHLAAGRVPQALLILGAAGIGKTHLAGWFAQRLLCTAPGEFGCGQCPACRLFLAGTHPDFLKVQPAEPGKGIGVDAIRHLTADLALKSQFEGYRVVVIAPAQAMNISAANALLKTLEEPAERTVMLLLSEAQAGLPATILSRCQRLPVALPDAATACRWLETRHPGCGAATLLAAAQGSPLRALALAGTEVAERRRTVFRQWGGVLLGQEEPVAVAELWEKQAHEEFVEWISTWTMDLIRLLSVPADPPRYNPDLAKGMRTLAGRLNLRDLFEYWNLVLRSKRALGGQANRQLLLEELLIHGSRLGRSANPPRLG</sequence>
<dbReference type="GO" id="GO:0006261">
    <property type="term" value="P:DNA-templated DNA replication"/>
    <property type="evidence" value="ECO:0007669"/>
    <property type="project" value="TreeGrafter"/>
</dbReference>
<evidence type="ECO:0000256" key="5">
    <source>
        <dbReference type="ARBA" id="ARBA00022705"/>
    </source>
</evidence>
<dbReference type="Proteomes" id="UP000192923">
    <property type="component" value="Unassembled WGS sequence"/>
</dbReference>
<dbReference type="PANTHER" id="PTHR11669:SF8">
    <property type="entry name" value="DNA POLYMERASE III SUBUNIT DELTA"/>
    <property type="match status" value="1"/>
</dbReference>
<evidence type="ECO:0000256" key="7">
    <source>
        <dbReference type="ARBA" id="ARBA00049244"/>
    </source>
</evidence>
<dbReference type="Gene3D" id="1.20.272.10">
    <property type="match status" value="1"/>
</dbReference>
<evidence type="ECO:0000259" key="8">
    <source>
        <dbReference type="Pfam" id="PF09115"/>
    </source>
</evidence>
<dbReference type="OrthoDB" id="9811073at2"/>
<dbReference type="RefSeq" id="WP_085212687.1">
    <property type="nucleotide sequence ID" value="NZ_FXAM01000001.1"/>
</dbReference>
<dbReference type="SUPFAM" id="SSF52540">
    <property type="entry name" value="P-loop containing nucleoside triphosphate hydrolases"/>
    <property type="match status" value="1"/>
</dbReference>
<dbReference type="AlphaFoldDB" id="A0A1Y6D2W5"/>
<dbReference type="PANTHER" id="PTHR11669">
    <property type="entry name" value="REPLICATION FACTOR C / DNA POLYMERASE III GAMMA-TAU SUBUNIT"/>
    <property type="match status" value="1"/>
</dbReference>
<protein>
    <recommendedName>
        <fullName evidence="2">DNA polymerase III subunit delta'</fullName>
        <ecNumber evidence="1">2.7.7.7</ecNumber>
    </recommendedName>
</protein>
<dbReference type="Pfam" id="PF09115">
    <property type="entry name" value="DNApol3-delta_C"/>
    <property type="match status" value="1"/>
</dbReference>
<proteinExistence type="predicted"/>
<dbReference type="EC" id="2.7.7.7" evidence="1"/>
<evidence type="ECO:0000313" key="10">
    <source>
        <dbReference type="Proteomes" id="UP000192923"/>
    </source>
</evidence>
<evidence type="ECO:0000256" key="1">
    <source>
        <dbReference type="ARBA" id="ARBA00012417"/>
    </source>
</evidence>
<reference evidence="9 10" key="1">
    <citation type="submission" date="2016-12" db="EMBL/GenBank/DDBJ databases">
        <authorList>
            <person name="Song W.-J."/>
            <person name="Kurnit D.M."/>
        </authorList>
    </citation>
    <scope>NUCLEOTIDE SEQUENCE [LARGE SCALE GENOMIC DNA]</scope>
    <source>
        <strain evidence="9 10">175</strain>
    </source>
</reference>
<evidence type="ECO:0000256" key="4">
    <source>
        <dbReference type="ARBA" id="ARBA00022695"/>
    </source>
</evidence>
<dbReference type="GO" id="GO:0003677">
    <property type="term" value="F:DNA binding"/>
    <property type="evidence" value="ECO:0007669"/>
    <property type="project" value="InterPro"/>
</dbReference>
<dbReference type="GO" id="GO:0003887">
    <property type="term" value="F:DNA-directed DNA polymerase activity"/>
    <property type="evidence" value="ECO:0007669"/>
    <property type="project" value="UniProtKB-KW"/>
</dbReference>
<dbReference type="GO" id="GO:0008408">
    <property type="term" value="F:3'-5' exonuclease activity"/>
    <property type="evidence" value="ECO:0007669"/>
    <property type="project" value="InterPro"/>
</dbReference>
<keyword evidence="5" id="KW-0235">DNA replication</keyword>
<dbReference type="NCBIfam" id="TIGR00678">
    <property type="entry name" value="holB"/>
    <property type="match status" value="1"/>
</dbReference>
<dbReference type="GO" id="GO:0009360">
    <property type="term" value="C:DNA polymerase III complex"/>
    <property type="evidence" value="ECO:0007669"/>
    <property type="project" value="InterPro"/>
</dbReference>
<name>A0A1Y6D2W5_9GAMM</name>
<dbReference type="EMBL" id="FXAM01000001">
    <property type="protein sequence ID" value="SMF94902.1"/>
    <property type="molecule type" value="Genomic_DNA"/>
</dbReference>
<accession>A0A1Y6D2W5</accession>
<gene>
    <name evidence="9" type="ORF">SAMN02949497_2241</name>
</gene>
<evidence type="ECO:0000256" key="2">
    <source>
        <dbReference type="ARBA" id="ARBA00014363"/>
    </source>
</evidence>
<dbReference type="InterPro" id="IPR050238">
    <property type="entry name" value="DNA_Rep/Repair_Clamp_Loader"/>
</dbReference>
<keyword evidence="6" id="KW-0239">DNA-directed DNA polymerase</keyword>
<keyword evidence="10" id="KW-1185">Reference proteome</keyword>
<keyword evidence="3" id="KW-0808">Transferase</keyword>
<dbReference type="InterPro" id="IPR015199">
    <property type="entry name" value="DNA_pol_III_delta_C"/>
</dbReference>
<dbReference type="Gene3D" id="3.40.50.300">
    <property type="entry name" value="P-loop containing nucleotide triphosphate hydrolases"/>
    <property type="match status" value="1"/>
</dbReference>
<dbReference type="InterPro" id="IPR004622">
    <property type="entry name" value="DNA_pol_HolB"/>
</dbReference>
<dbReference type="NCBIfam" id="NF004310">
    <property type="entry name" value="PRK05707.1"/>
    <property type="match status" value="1"/>
</dbReference>
<evidence type="ECO:0000256" key="6">
    <source>
        <dbReference type="ARBA" id="ARBA00022932"/>
    </source>
</evidence>
<evidence type="ECO:0000313" key="9">
    <source>
        <dbReference type="EMBL" id="SMF94902.1"/>
    </source>
</evidence>
<dbReference type="STRING" id="1760988.SAMN02949497_2241"/>
<keyword evidence="4" id="KW-0548">Nucleotidyltransferase</keyword>